<evidence type="ECO:0000256" key="5">
    <source>
        <dbReference type="HAMAP-Rule" id="MF_00623"/>
    </source>
</evidence>
<gene>
    <name evidence="5" type="primary">rrp4</name>
    <name evidence="7" type="ordered locus">Desmu_1316</name>
</gene>
<evidence type="ECO:0000313" key="7">
    <source>
        <dbReference type="EMBL" id="ADV65610.1"/>
    </source>
</evidence>
<dbReference type="HOGENOM" id="CLU_071769_0_0_2"/>
<dbReference type="HAMAP" id="MF_00623">
    <property type="entry name" value="Exosome_Rrp4"/>
    <property type="match status" value="1"/>
</dbReference>
<feature type="domain" description="K Homology" evidence="6">
    <location>
        <begin position="150"/>
        <end position="214"/>
    </location>
</feature>
<dbReference type="SUPFAM" id="SSF50249">
    <property type="entry name" value="Nucleic acid-binding proteins"/>
    <property type="match status" value="1"/>
</dbReference>
<organism evidence="7 8">
    <name type="scientific">Desulfurococcus mucosus (strain ATCC 35584 / DSM 2162 / JCM 9187 / O7/1)</name>
    <dbReference type="NCBI Taxonomy" id="765177"/>
    <lineage>
        <taxon>Archaea</taxon>
        <taxon>Thermoproteota</taxon>
        <taxon>Thermoprotei</taxon>
        <taxon>Desulfurococcales</taxon>
        <taxon>Desulfurococcaceae</taxon>
        <taxon>Desulfurococcus</taxon>
    </lineage>
</organism>
<dbReference type="PANTHER" id="PTHR21321">
    <property type="entry name" value="PNAS-3 RELATED"/>
    <property type="match status" value="1"/>
</dbReference>
<dbReference type="SUPFAM" id="SSF54791">
    <property type="entry name" value="Eukaryotic type KH-domain (KH-domain type I)"/>
    <property type="match status" value="1"/>
</dbReference>
<dbReference type="Gene3D" id="3.30.1370.10">
    <property type="entry name" value="K Homology domain, type 1"/>
    <property type="match status" value="1"/>
</dbReference>
<dbReference type="InterPro" id="IPR004087">
    <property type="entry name" value="KH_dom"/>
</dbReference>
<dbReference type="GO" id="GO:0071034">
    <property type="term" value="P:CUT catabolic process"/>
    <property type="evidence" value="ECO:0007669"/>
    <property type="project" value="TreeGrafter"/>
</dbReference>
<dbReference type="Gene3D" id="2.40.50.140">
    <property type="entry name" value="Nucleic acid-binding proteins"/>
    <property type="match status" value="1"/>
</dbReference>
<comment type="similarity">
    <text evidence="1 5">Belongs to the RRP4 family.</text>
</comment>
<dbReference type="OrthoDB" id="35160at2157"/>
<dbReference type="CDD" id="cd22524">
    <property type="entry name" value="KH-I_Rrp4_prokar"/>
    <property type="match status" value="1"/>
</dbReference>
<evidence type="ECO:0000256" key="2">
    <source>
        <dbReference type="ARBA" id="ARBA00022490"/>
    </source>
</evidence>
<dbReference type="GO" id="GO:0034475">
    <property type="term" value="P:U4 snRNA 3'-end processing"/>
    <property type="evidence" value="ECO:0007669"/>
    <property type="project" value="TreeGrafter"/>
</dbReference>
<evidence type="ECO:0000259" key="6">
    <source>
        <dbReference type="SMART" id="SM00322"/>
    </source>
</evidence>
<sequence>MKILVADRQLVRPGDCLAVLEEAAPQELKRYPEKHIYVLGGRVYSDVLGVVYIEDKDVNVIPLESIYYPRKDDLVIGVVNGVGITAWSVDIRAPYKAVLPGSDVIEGFNPIMHNLRNYLDVGDFILAKIAVFDRSRDPVLTMKGKGLGKIVDGVVVEVKPSKVARLVGRKGSMYNILTSTSGCDITIAQNGYVWLKCRDEHTTKVLIQAIRLIESKAHMRGLTEEVRGFLESKLGGSK</sequence>
<dbReference type="InterPro" id="IPR012340">
    <property type="entry name" value="NA-bd_OB-fold"/>
</dbReference>
<dbReference type="EMBL" id="CP002363">
    <property type="protein sequence ID" value="ADV65610.1"/>
    <property type="molecule type" value="Genomic_DNA"/>
</dbReference>
<protein>
    <recommendedName>
        <fullName evidence="5">Exosome complex component Rrp4</fullName>
    </recommendedName>
</protein>
<keyword evidence="8" id="KW-1185">Reference proteome</keyword>
<dbReference type="GO" id="GO:0000467">
    <property type="term" value="P:exonucleolytic trimming to generate mature 3'-end of 5.8S rRNA from tricistronic rRNA transcript (SSU-rRNA, 5.8S rRNA, LSU-rRNA)"/>
    <property type="evidence" value="ECO:0007669"/>
    <property type="project" value="TreeGrafter"/>
</dbReference>
<dbReference type="GO" id="GO:0071051">
    <property type="term" value="P:poly(A)-dependent snoRNA 3'-end processing"/>
    <property type="evidence" value="ECO:0007669"/>
    <property type="project" value="TreeGrafter"/>
</dbReference>
<accession>E8R7E5</accession>
<evidence type="ECO:0000256" key="1">
    <source>
        <dbReference type="ARBA" id="ARBA00009155"/>
    </source>
</evidence>
<dbReference type="RefSeq" id="WP_013562832.1">
    <property type="nucleotide sequence ID" value="NC_014961.1"/>
</dbReference>
<dbReference type="InterPro" id="IPR036612">
    <property type="entry name" value="KH_dom_type_1_sf"/>
</dbReference>
<evidence type="ECO:0000256" key="4">
    <source>
        <dbReference type="ARBA" id="ARBA00022884"/>
    </source>
</evidence>
<comment type="function">
    <text evidence="5">Non-catalytic component of the exosome, which is a complex involved in RNA degradation. Increases the RNA binding and the efficiency of RNA degradation. Confers strong poly(A) specificity to the exosome.</text>
</comment>
<dbReference type="KEGG" id="dmu:Desmu_1316"/>
<reference evidence="7 8" key="2">
    <citation type="journal article" date="2011" name="Stand. Genomic Sci.">
        <title>Complete genome sequence of Desulfurococcus mucosus type strain (O7/1).</title>
        <authorList>
            <person name="Wirth R."/>
            <person name="Chertkov O."/>
            <person name="Held B."/>
            <person name="Lapidus A."/>
            <person name="Nolan M."/>
            <person name="Lucas S."/>
            <person name="Hammon N."/>
            <person name="Deshpande S."/>
            <person name="Cheng J.F."/>
            <person name="Tapia R."/>
            <person name="Han C."/>
            <person name="Goodwin L."/>
            <person name="Pitluck S."/>
            <person name="Liolios K."/>
            <person name="Ioanna P."/>
            <person name="Ivanova N."/>
            <person name="Mavromatis K."/>
            <person name="Mikhailova N."/>
            <person name="Pati A."/>
            <person name="Chen A."/>
            <person name="Palaniappan K."/>
            <person name="Land M."/>
            <person name="Hauser L."/>
            <person name="Chang Y.J."/>
            <person name="Jeffries C.D."/>
            <person name="Bilek Y."/>
            <person name="Hader T."/>
            <person name="Rohde M."/>
            <person name="Spring S."/>
            <person name="Sikorski J."/>
            <person name="Goker M."/>
            <person name="Woyke T."/>
            <person name="Bristow J."/>
            <person name="Eisen J.A."/>
            <person name="Markowitz V."/>
            <person name="Hugenholtz P."/>
            <person name="Kyrpides N.C."/>
            <person name="Klenk H.P."/>
        </authorList>
    </citation>
    <scope>NUCLEOTIDE SEQUENCE [LARGE SCALE GENOMIC DNA]</scope>
    <source>
        <strain evidence="8">ATCC 35584 / DSM 2162 / JCM 9187 / O7/1</strain>
    </source>
</reference>
<comment type="subunit">
    <text evidence="5">Component of the archaeal exosome complex. Forms a trimer of Rrp4 and/or Csl4 subunits. The trimer associates with an hexameric ring-like arrangement composed of 3 Rrp41-Rrp42 heterodimers.</text>
</comment>
<proteinExistence type="inferred from homology"/>
<dbReference type="Pfam" id="PF22625">
    <property type="entry name" value="ECR1_N_2"/>
    <property type="match status" value="1"/>
</dbReference>
<dbReference type="PANTHER" id="PTHR21321:SF4">
    <property type="entry name" value="EXOSOME COMPLEX COMPONENT RRP4"/>
    <property type="match status" value="1"/>
</dbReference>
<comment type="subcellular location">
    <subcellularLocation>
        <location evidence="5">Cytoplasm</location>
    </subcellularLocation>
</comment>
<dbReference type="InterPro" id="IPR026699">
    <property type="entry name" value="Exosome_RNA_bind1/RRP40/RRP4"/>
</dbReference>
<dbReference type="InterPro" id="IPR023474">
    <property type="entry name" value="Rrp4"/>
</dbReference>
<dbReference type="InterPro" id="IPR054371">
    <property type="entry name" value="RRP4_N"/>
</dbReference>
<keyword evidence="2 5" id="KW-0963">Cytoplasm</keyword>
<keyword evidence="3 5" id="KW-0271">Exosome</keyword>
<dbReference type="GO" id="GO:0000178">
    <property type="term" value="C:exosome (RNase complex)"/>
    <property type="evidence" value="ECO:0007669"/>
    <property type="project" value="UniProtKB-KW"/>
</dbReference>
<dbReference type="NCBIfam" id="NF003181">
    <property type="entry name" value="PRK04163.1-1"/>
    <property type="match status" value="1"/>
</dbReference>
<dbReference type="GeneID" id="10154041"/>
<dbReference type="AlphaFoldDB" id="E8R7E5"/>
<dbReference type="Pfam" id="PF15985">
    <property type="entry name" value="KH_6"/>
    <property type="match status" value="1"/>
</dbReference>
<dbReference type="Gene3D" id="2.40.50.100">
    <property type="match status" value="1"/>
</dbReference>
<dbReference type="GO" id="GO:0008143">
    <property type="term" value="F:poly(A) binding"/>
    <property type="evidence" value="ECO:0007669"/>
    <property type="project" value="InterPro"/>
</dbReference>
<dbReference type="CDD" id="cd05789">
    <property type="entry name" value="S1_Rrp4"/>
    <property type="match status" value="1"/>
</dbReference>
<dbReference type="GO" id="GO:0016787">
    <property type="term" value="F:hydrolase activity"/>
    <property type="evidence" value="ECO:0007669"/>
    <property type="project" value="UniProtKB-KW"/>
</dbReference>
<dbReference type="InterPro" id="IPR004088">
    <property type="entry name" value="KH_dom_type_1"/>
</dbReference>
<dbReference type="InterPro" id="IPR048565">
    <property type="entry name" value="S1_RRP4"/>
</dbReference>
<dbReference type="Proteomes" id="UP000001068">
    <property type="component" value="Chromosome"/>
</dbReference>
<dbReference type="STRING" id="765177.Desmu_1316"/>
<evidence type="ECO:0000313" key="8">
    <source>
        <dbReference type="Proteomes" id="UP000001068"/>
    </source>
</evidence>
<keyword evidence="4 5" id="KW-0694">RNA-binding</keyword>
<dbReference type="SMART" id="SM00322">
    <property type="entry name" value="KH"/>
    <property type="match status" value="1"/>
</dbReference>
<evidence type="ECO:0000256" key="3">
    <source>
        <dbReference type="ARBA" id="ARBA00022835"/>
    </source>
</evidence>
<keyword evidence="7" id="KW-0378">Hydrolase</keyword>
<name>E8R7E5_DESM0</name>
<dbReference type="eggNOG" id="arCOG00678">
    <property type="taxonomic scope" value="Archaea"/>
</dbReference>
<dbReference type="GO" id="GO:0005737">
    <property type="term" value="C:cytoplasm"/>
    <property type="evidence" value="ECO:0007669"/>
    <property type="project" value="UniProtKB-SubCell"/>
</dbReference>
<dbReference type="SUPFAM" id="SSF110324">
    <property type="entry name" value="Ribosomal L27 protein-like"/>
    <property type="match status" value="1"/>
</dbReference>
<reference evidence="8" key="1">
    <citation type="submission" date="2010-11" db="EMBL/GenBank/DDBJ databases">
        <title>The complete genome of Desulfurococcus mucosus DSM 2162.</title>
        <authorList>
            <consortium name="US DOE Joint Genome Institute (JGI-PGF)"/>
            <person name="Lucas S."/>
            <person name="Copeland A."/>
            <person name="Lapidus A."/>
            <person name="Bruce D."/>
            <person name="Goodwin L."/>
            <person name="Pitluck S."/>
            <person name="Kyrpides N."/>
            <person name="Mavromatis K."/>
            <person name="Pagani I."/>
            <person name="Ivanova N."/>
            <person name="Ovchinnikova G."/>
            <person name="Chertkov O."/>
            <person name="Held B."/>
            <person name="Brettin T."/>
            <person name="Detter J.C."/>
            <person name="Tapia R."/>
            <person name="Han C."/>
            <person name="Land M."/>
            <person name="Hauser L."/>
            <person name="Markowitz V."/>
            <person name="Cheng J.-F."/>
            <person name="Hugenholtz P."/>
            <person name="Woyke T."/>
            <person name="Wu D."/>
            <person name="Wirth R."/>
            <person name="Bilek Y."/>
            <person name="Hader T."/>
            <person name="Klenk H.-P."/>
            <person name="Eisen J.A."/>
        </authorList>
    </citation>
    <scope>NUCLEOTIDE SEQUENCE [LARGE SCALE GENOMIC DNA]</scope>
    <source>
        <strain evidence="8">ATCC 35584 / DSM 2162 / JCM 9187 / O7/1</strain>
    </source>
</reference>